<comment type="caution">
    <text evidence="3">The sequence shown here is derived from an EMBL/GenBank/DDBJ whole genome shotgun (WGS) entry which is preliminary data.</text>
</comment>
<evidence type="ECO:0000313" key="4">
    <source>
        <dbReference type="Proteomes" id="UP000094580"/>
    </source>
</evidence>
<accession>A0ABX2ZS81</accession>
<evidence type="ECO:0000256" key="1">
    <source>
        <dbReference type="SAM" id="MobiDB-lite"/>
    </source>
</evidence>
<feature type="region of interest" description="Disordered" evidence="1">
    <location>
        <begin position="1"/>
        <end position="45"/>
    </location>
</feature>
<dbReference type="Proteomes" id="UP000094580">
    <property type="component" value="Unassembled WGS sequence"/>
</dbReference>
<name>A0ABX2ZS81_9BACI</name>
<feature type="compositionally biased region" description="Basic and acidic residues" evidence="1">
    <location>
        <begin position="1"/>
        <end position="32"/>
    </location>
</feature>
<reference evidence="3 4" key="1">
    <citation type="submission" date="2016-07" db="EMBL/GenBank/DDBJ databases">
        <authorList>
            <person name="Townsley L."/>
            <person name="Shank E.A."/>
        </authorList>
    </citation>
    <scope>NUCLEOTIDE SEQUENCE [LARGE SCALE GENOMIC DNA]</scope>
    <source>
        <strain evidence="3 4">CH01</strain>
    </source>
</reference>
<protein>
    <recommendedName>
        <fullName evidence="2">Anti-sigma-28 factor FlgM C-terminal domain-containing protein</fullName>
    </recommendedName>
</protein>
<organism evidence="3 4">
    <name type="scientific">Gottfriedia luciferensis</name>
    <dbReference type="NCBI Taxonomy" id="178774"/>
    <lineage>
        <taxon>Bacteria</taxon>
        <taxon>Bacillati</taxon>
        <taxon>Bacillota</taxon>
        <taxon>Bacilli</taxon>
        <taxon>Bacillales</taxon>
        <taxon>Bacillaceae</taxon>
        <taxon>Gottfriedia</taxon>
    </lineage>
</organism>
<evidence type="ECO:0000313" key="3">
    <source>
        <dbReference type="EMBL" id="ODG92036.1"/>
    </source>
</evidence>
<dbReference type="InterPro" id="IPR035890">
    <property type="entry name" value="Anti-sigma-28_factor_FlgM_sf"/>
</dbReference>
<dbReference type="InterPro" id="IPR031316">
    <property type="entry name" value="FlgM_C"/>
</dbReference>
<proteinExistence type="predicted"/>
<evidence type="ECO:0000259" key="2">
    <source>
        <dbReference type="Pfam" id="PF04316"/>
    </source>
</evidence>
<dbReference type="EMBL" id="MDKC01000013">
    <property type="protein sequence ID" value="ODG92036.1"/>
    <property type="molecule type" value="Genomic_DNA"/>
</dbReference>
<keyword evidence="4" id="KW-1185">Reference proteome</keyword>
<sequence length="85" mass="10087">MKGNTSDEDKVHLHRYKVEKNEQNKREQEGKIEISPQAKDNQNANQIIAKRDERIKQLKKQIDEGTYKVQPMKVAEKMLSYFNKK</sequence>
<feature type="domain" description="Anti-sigma-28 factor FlgM C-terminal" evidence="2">
    <location>
        <begin position="31"/>
        <end position="79"/>
    </location>
</feature>
<gene>
    <name evidence="3" type="ORF">BED47_06050</name>
</gene>
<dbReference type="Pfam" id="PF04316">
    <property type="entry name" value="FlgM"/>
    <property type="match status" value="1"/>
</dbReference>
<dbReference type="SUPFAM" id="SSF101498">
    <property type="entry name" value="Anti-sigma factor FlgM"/>
    <property type="match status" value="1"/>
</dbReference>
<dbReference type="RefSeq" id="WP_069033813.1">
    <property type="nucleotide sequence ID" value="NZ_MDKC01000013.1"/>
</dbReference>